<evidence type="ECO:0000256" key="1">
    <source>
        <dbReference type="SAM" id="SignalP"/>
    </source>
</evidence>
<dbReference type="AlphaFoldDB" id="A0A2S2NCS6"/>
<feature type="signal peptide" evidence="1">
    <location>
        <begin position="1"/>
        <end position="25"/>
    </location>
</feature>
<accession>A0A2S2NCS6</accession>
<dbReference type="EMBL" id="GGMR01002299">
    <property type="protein sequence ID" value="MBY14918.1"/>
    <property type="molecule type" value="Transcribed_RNA"/>
</dbReference>
<feature type="chain" id="PRO_5015565378" evidence="1">
    <location>
        <begin position="26"/>
        <end position="100"/>
    </location>
</feature>
<sequence>MAICINIRATRLLIVLTELFQNLKGWKDEGRNQTIDTYTEGGLKNVWKAIQTIISPDPKIPEIIKNSTNSMINTNHGRNNSIKIINNYYYNYNCNHTPLG</sequence>
<gene>
    <name evidence="2" type="ORF">g.84220</name>
</gene>
<organism evidence="2">
    <name type="scientific">Schizaphis graminum</name>
    <name type="common">Green bug aphid</name>
    <dbReference type="NCBI Taxonomy" id="13262"/>
    <lineage>
        <taxon>Eukaryota</taxon>
        <taxon>Metazoa</taxon>
        <taxon>Ecdysozoa</taxon>
        <taxon>Arthropoda</taxon>
        <taxon>Hexapoda</taxon>
        <taxon>Insecta</taxon>
        <taxon>Pterygota</taxon>
        <taxon>Neoptera</taxon>
        <taxon>Paraneoptera</taxon>
        <taxon>Hemiptera</taxon>
        <taxon>Sternorrhyncha</taxon>
        <taxon>Aphidomorpha</taxon>
        <taxon>Aphidoidea</taxon>
        <taxon>Aphididae</taxon>
        <taxon>Aphidini</taxon>
        <taxon>Schizaphis</taxon>
    </lineage>
</organism>
<keyword evidence="1" id="KW-0732">Signal</keyword>
<proteinExistence type="predicted"/>
<reference evidence="2" key="1">
    <citation type="submission" date="2018-04" db="EMBL/GenBank/DDBJ databases">
        <title>Transcriptome of Schizaphis graminum biotype I.</title>
        <authorList>
            <person name="Scully E.D."/>
            <person name="Geib S.M."/>
            <person name="Palmer N.A."/>
            <person name="Koch K."/>
            <person name="Bradshaw J."/>
            <person name="Heng-Moss T."/>
            <person name="Sarath G."/>
        </authorList>
    </citation>
    <scope>NUCLEOTIDE SEQUENCE</scope>
</reference>
<protein>
    <submittedName>
        <fullName evidence="2">Uncharacterized protein</fullName>
    </submittedName>
</protein>
<evidence type="ECO:0000313" key="2">
    <source>
        <dbReference type="EMBL" id="MBY14918.1"/>
    </source>
</evidence>
<name>A0A2S2NCS6_SCHGA</name>